<dbReference type="AlphaFoldDB" id="A0A6A5WBX9"/>
<gene>
    <name evidence="2" type="ORF">P154DRAFT_546361</name>
</gene>
<protein>
    <submittedName>
        <fullName evidence="2">Uncharacterized protein</fullName>
    </submittedName>
</protein>
<accession>A0A6A5WBX9</accession>
<dbReference type="OrthoDB" id="5366687at2759"/>
<dbReference type="Proteomes" id="UP000799779">
    <property type="component" value="Unassembled WGS sequence"/>
</dbReference>
<sequence>MDEGMLSDLMAMVAMINTALDASSESWRDQLHAARSITAFLELFDTTPNDERRKWQLSVIDTFQRLAYADADSGGVQDIGNWCLRQSLSLLQTYPENVDLLKLVGTNWLLRAQKSLAKIHVTERDSSSSGASQQSKSEEQRHVSRATIEAEARLWTADYVEARGILLPATDYLKRAVDAARAQGLTTACLLTKVCEPH</sequence>
<evidence type="ECO:0000313" key="2">
    <source>
        <dbReference type="EMBL" id="KAF1999383.1"/>
    </source>
</evidence>
<evidence type="ECO:0000256" key="1">
    <source>
        <dbReference type="SAM" id="MobiDB-lite"/>
    </source>
</evidence>
<proteinExistence type="predicted"/>
<evidence type="ECO:0000313" key="3">
    <source>
        <dbReference type="Proteomes" id="UP000799779"/>
    </source>
</evidence>
<reference evidence="2" key="1">
    <citation type="journal article" date="2020" name="Stud. Mycol.">
        <title>101 Dothideomycetes genomes: a test case for predicting lifestyles and emergence of pathogens.</title>
        <authorList>
            <person name="Haridas S."/>
            <person name="Albert R."/>
            <person name="Binder M."/>
            <person name="Bloem J."/>
            <person name="Labutti K."/>
            <person name="Salamov A."/>
            <person name="Andreopoulos B."/>
            <person name="Baker S."/>
            <person name="Barry K."/>
            <person name="Bills G."/>
            <person name="Bluhm B."/>
            <person name="Cannon C."/>
            <person name="Castanera R."/>
            <person name="Culley D."/>
            <person name="Daum C."/>
            <person name="Ezra D."/>
            <person name="Gonzalez J."/>
            <person name="Henrissat B."/>
            <person name="Kuo A."/>
            <person name="Liang C."/>
            <person name="Lipzen A."/>
            <person name="Lutzoni F."/>
            <person name="Magnuson J."/>
            <person name="Mondo S."/>
            <person name="Nolan M."/>
            <person name="Ohm R."/>
            <person name="Pangilinan J."/>
            <person name="Park H.-J."/>
            <person name="Ramirez L."/>
            <person name="Alfaro M."/>
            <person name="Sun H."/>
            <person name="Tritt A."/>
            <person name="Yoshinaga Y."/>
            <person name="Zwiers L.-H."/>
            <person name="Turgeon B."/>
            <person name="Goodwin S."/>
            <person name="Spatafora J."/>
            <person name="Crous P."/>
            <person name="Grigoriev I."/>
        </authorList>
    </citation>
    <scope>NUCLEOTIDE SEQUENCE</scope>
    <source>
        <strain evidence="2">CBS 123094</strain>
    </source>
</reference>
<name>A0A6A5WBX9_9PLEO</name>
<organism evidence="2 3">
    <name type="scientific">Amniculicola lignicola CBS 123094</name>
    <dbReference type="NCBI Taxonomy" id="1392246"/>
    <lineage>
        <taxon>Eukaryota</taxon>
        <taxon>Fungi</taxon>
        <taxon>Dikarya</taxon>
        <taxon>Ascomycota</taxon>
        <taxon>Pezizomycotina</taxon>
        <taxon>Dothideomycetes</taxon>
        <taxon>Pleosporomycetidae</taxon>
        <taxon>Pleosporales</taxon>
        <taxon>Amniculicolaceae</taxon>
        <taxon>Amniculicola</taxon>
    </lineage>
</organism>
<keyword evidence="3" id="KW-1185">Reference proteome</keyword>
<dbReference type="EMBL" id="ML977596">
    <property type="protein sequence ID" value="KAF1999383.1"/>
    <property type="molecule type" value="Genomic_DNA"/>
</dbReference>
<feature type="region of interest" description="Disordered" evidence="1">
    <location>
        <begin position="121"/>
        <end position="143"/>
    </location>
</feature>